<dbReference type="InterPro" id="IPR016169">
    <property type="entry name" value="FAD-bd_PCMH_sub2"/>
</dbReference>
<comment type="subcellular location">
    <subcellularLocation>
        <location evidence="3 20">Cytoplasm</location>
    </subcellularLocation>
</comment>
<dbReference type="RefSeq" id="WP_156003396.1">
    <property type="nucleotide sequence ID" value="NZ_CP020472.1"/>
</dbReference>
<evidence type="ECO:0000256" key="12">
    <source>
        <dbReference type="ARBA" id="ARBA00022857"/>
    </source>
</evidence>
<sequence>MSASLKPLNTLSLNQNSLMLVEANSVSDLIRYIKQAKEMGAPYMIIGGGSNIVFTCDYEGMIIKLINKGIVITEDNENVYLTVQAGENWHELVQFTLDEGYFGLENLALIPGSVGAAPIQNIGAYGVEINQFCNEVTYLNTDTFSEHTLAGSECKFDYRDSIFKKQLKEIAVITSVKLAIPKNWQANLSYGPLNHLNTQTVSAKEIYETVCAVRTSKLPDPCKLGNVGSFFKNPIIEAEQYISLLKKFSDLVGYAQADGRIKVAAGWLIDEAGLKGYILGGAAVHNKQALVIVNINQATGDDVRKLAHHVIDTVYNKFGIKLEPEPRIIGSHGEVEL</sequence>
<dbReference type="PANTHER" id="PTHR21071">
    <property type="entry name" value="UDP-N-ACETYLENOLPYRUVOYLGLUCOSAMINE REDUCTASE"/>
    <property type="match status" value="1"/>
</dbReference>
<comment type="function">
    <text evidence="2 20">Cell wall formation.</text>
</comment>
<feature type="active site" evidence="20">
    <location>
        <position position="325"/>
    </location>
</feature>
<dbReference type="PROSITE" id="PS51387">
    <property type="entry name" value="FAD_PCMH"/>
    <property type="match status" value="1"/>
</dbReference>
<dbReference type="Gene3D" id="3.90.78.10">
    <property type="entry name" value="UDP-N-acetylenolpyruvoylglucosamine reductase, C-terminal domain"/>
    <property type="match status" value="1"/>
</dbReference>
<proteinExistence type="inferred from homology"/>
<dbReference type="Gene3D" id="3.30.465.10">
    <property type="match status" value="1"/>
</dbReference>
<dbReference type="SUPFAM" id="SSF56194">
    <property type="entry name" value="Uridine diphospho-N-Acetylenolpyruvylglucosamine reductase, MurB, C-terminal domain"/>
    <property type="match status" value="1"/>
</dbReference>
<evidence type="ECO:0000256" key="4">
    <source>
        <dbReference type="ARBA" id="ARBA00004752"/>
    </source>
</evidence>
<accession>A0ABN4YME3</accession>
<keyword evidence="9 20" id="KW-0132">Cell division</keyword>
<dbReference type="InterPro" id="IPR036318">
    <property type="entry name" value="FAD-bd_PCMH-like_sf"/>
</dbReference>
<dbReference type="Gene3D" id="3.30.43.10">
    <property type="entry name" value="Uridine Diphospho-n-acetylenolpyruvylglucosamine Reductase, domain 2"/>
    <property type="match status" value="1"/>
</dbReference>
<evidence type="ECO:0000313" key="22">
    <source>
        <dbReference type="EMBL" id="ARD24243.1"/>
    </source>
</evidence>
<evidence type="ECO:0000256" key="19">
    <source>
        <dbReference type="ARBA" id="ARBA00048914"/>
    </source>
</evidence>
<dbReference type="InterPro" id="IPR036635">
    <property type="entry name" value="MurB_C_sf"/>
</dbReference>
<dbReference type="InterPro" id="IPR011601">
    <property type="entry name" value="MurB_C"/>
</dbReference>
<name>A0ABN4YME3_9GAMM</name>
<evidence type="ECO:0000256" key="20">
    <source>
        <dbReference type="HAMAP-Rule" id="MF_00037"/>
    </source>
</evidence>
<dbReference type="InterPro" id="IPR003170">
    <property type="entry name" value="MurB"/>
</dbReference>
<organism evidence="22 23">
    <name type="scientific">Shewanella japonica</name>
    <dbReference type="NCBI Taxonomy" id="93973"/>
    <lineage>
        <taxon>Bacteria</taxon>
        <taxon>Pseudomonadati</taxon>
        <taxon>Pseudomonadota</taxon>
        <taxon>Gammaproteobacteria</taxon>
        <taxon>Alteromonadales</taxon>
        <taxon>Shewanellaceae</taxon>
        <taxon>Shewanella</taxon>
    </lineage>
</organism>
<evidence type="ECO:0000256" key="3">
    <source>
        <dbReference type="ARBA" id="ARBA00004496"/>
    </source>
</evidence>
<keyword evidence="23" id="KW-1185">Reference proteome</keyword>
<comment type="similarity">
    <text evidence="5 20">Belongs to the MurB family.</text>
</comment>
<dbReference type="SUPFAM" id="SSF56176">
    <property type="entry name" value="FAD-binding/transporter-associated domain-like"/>
    <property type="match status" value="1"/>
</dbReference>
<evidence type="ECO:0000259" key="21">
    <source>
        <dbReference type="PROSITE" id="PS51387"/>
    </source>
</evidence>
<evidence type="ECO:0000256" key="15">
    <source>
        <dbReference type="ARBA" id="ARBA00023002"/>
    </source>
</evidence>
<comment type="cofactor">
    <cofactor evidence="1 20">
        <name>FAD</name>
        <dbReference type="ChEBI" id="CHEBI:57692"/>
    </cofactor>
</comment>
<comment type="catalytic activity">
    <reaction evidence="19 20">
        <text>UDP-N-acetyl-alpha-D-muramate + NADP(+) = UDP-N-acetyl-3-O-(1-carboxyvinyl)-alpha-D-glucosamine + NADPH + H(+)</text>
        <dbReference type="Rhea" id="RHEA:12248"/>
        <dbReference type="ChEBI" id="CHEBI:15378"/>
        <dbReference type="ChEBI" id="CHEBI:57783"/>
        <dbReference type="ChEBI" id="CHEBI:58349"/>
        <dbReference type="ChEBI" id="CHEBI:68483"/>
        <dbReference type="ChEBI" id="CHEBI:70757"/>
        <dbReference type="EC" id="1.3.1.98"/>
    </reaction>
</comment>
<evidence type="ECO:0000256" key="2">
    <source>
        <dbReference type="ARBA" id="ARBA00003921"/>
    </source>
</evidence>
<dbReference type="EMBL" id="CP020472">
    <property type="protein sequence ID" value="ARD24243.1"/>
    <property type="molecule type" value="Genomic_DNA"/>
</dbReference>
<evidence type="ECO:0000256" key="16">
    <source>
        <dbReference type="ARBA" id="ARBA00023306"/>
    </source>
</evidence>
<gene>
    <name evidence="20" type="primary">murB</name>
    <name evidence="22" type="ORF">SJ2017_4014</name>
</gene>
<evidence type="ECO:0000256" key="1">
    <source>
        <dbReference type="ARBA" id="ARBA00001974"/>
    </source>
</evidence>
<dbReference type="Pfam" id="PF01565">
    <property type="entry name" value="FAD_binding_4"/>
    <property type="match status" value="1"/>
</dbReference>
<keyword evidence="11 20" id="KW-0274">FAD</keyword>
<evidence type="ECO:0000256" key="13">
    <source>
        <dbReference type="ARBA" id="ARBA00022960"/>
    </source>
</evidence>
<keyword evidence="12 20" id="KW-0521">NADP</keyword>
<evidence type="ECO:0000256" key="8">
    <source>
        <dbReference type="ARBA" id="ARBA00022490"/>
    </source>
</evidence>
<evidence type="ECO:0000256" key="17">
    <source>
        <dbReference type="ARBA" id="ARBA00023316"/>
    </source>
</evidence>
<keyword evidence="15 20" id="KW-0560">Oxidoreductase</keyword>
<dbReference type="Proteomes" id="UP000191820">
    <property type="component" value="Chromosome"/>
</dbReference>
<reference evidence="22 23" key="1">
    <citation type="submission" date="2017-03" db="EMBL/GenBank/DDBJ databases">
        <title>Genome sequencing of Shewanella japonica KCTC 22435.</title>
        <authorList>
            <person name="Kim K.M."/>
        </authorList>
    </citation>
    <scope>NUCLEOTIDE SEQUENCE [LARGE SCALE GENOMIC DNA]</scope>
    <source>
        <strain evidence="22 23">KCTC 22435</strain>
    </source>
</reference>
<dbReference type="NCBIfam" id="TIGR00179">
    <property type="entry name" value="murB"/>
    <property type="match status" value="1"/>
</dbReference>
<protein>
    <recommendedName>
        <fullName evidence="7 20">UDP-N-acetylenolpyruvoylglucosamine reductase</fullName>
        <ecNumber evidence="6 20">1.3.1.98</ecNumber>
    </recommendedName>
    <alternativeName>
        <fullName evidence="18 20">UDP-N-acetylmuramate dehydrogenase</fullName>
    </alternativeName>
</protein>
<evidence type="ECO:0000256" key="11">
    <source>
        <dbReference type="ARBA" id="ARBA00022827"/>
    </source>
</evidence>
<dbReference type="EC" id="1.3.1.98" evidence="6 20"/>
<keyword evidence="13 20" id="KW-0133">Cell shape</keyword>
<dbReference type="Pfam" id="PF02873">
    <property type="entry name" value="MurB_C"/>
    <property type="match status" value="1"/>
</dbReference>
<evidence type="ECO:0000256" key="9">
    <source>
        <dbReference type="ARBA" id="ARBA00022618"/>
    </source>
</evidence>
<keyword evidence="16 20" id="KW-0131">Cell cycle</keyword>
<comment type="pathway">
    <text evidence="4 20">Cell wall biogenesis; peptidoglycan biosynthesis.</text>
</comment>
<feature type="active site" description="Proton donor" evidence="20">
    <location>
        <position position="229"/>
    </location>
</feature>
<keyword evidence="8 20" id="KW-0963">Cytoplasm</keyword>
<feature type="domain" description="FAD-binding PCMH-type" evidence="21">
    <location>
        <begin position="13"/>
        <end position="183"/>
    </location>
</feature>
<evidence type="ECO:0000256" key="18">
    <source>
        <dbReference type="ARBA" id="ARBA00031026"/>
    </source>
</evidence>
<dbReference type="InterPro" id="IPR006094">
    <property type="entry name" value="Oxid_FAD_bind_N"/>
</dbReference>
<evidence type="ECO:0000256" key="5">
    <source>
        <dbReference type="ARBA" id="ARBA00010485"/>
    </source>
</evidence>
<keyword evidence="14 20" id="KW-0573">Peptidoglycan synthesis</keyword>
<dbReference type="InterPro" id="IPR016167">
    <property type="entry name" value="FAD-bd_PCMH_sub1"/>
</dbReference>
<dbReference type="PANTHER" id="PTHR21071:SF4">
    <property type="entry name" value="UDP-N-ACETYLENOLPYRUVOYLGLUCOSAMINE REDUCTASE"/>
    <property type="match status" value="1"/>
</dbReference>
<keyword evidence="17 20" id="KW-0961">Cell wall biogenesis/degradation</keyword>
<evidence type="ECO:0000313" key="23">
    <source>
        <dbReference type="Proteomes" id="UP000191820"/>
    </source>
</evidence>
<evidence type="ECO:0000256" key="14">
    <source>
        <dbReference type="ARBA" id="ARBA00022984"/>
    </source>
</evidence>
<feature type="active site" evidence="20">
    <location>
        <position position="159"/>
    </location>
</feature>
<keyword evidence="10 20" id="KW-0285">Flavoprotein</keyword>
<dbReference type="NCBIfam" id="NF010478">
    <property type="entry name" value="PRK13903.1"/>
    <property type="match status" value="1"/>
</dbReference>
<evidence type="ECO:0000256" key="7">
    <source>
        <dbReference type="ARBA" id="ARBA00015188"/>
    </source>
</evidence>
<dbReference type="HAMAP" id="MF_00037">
    <property type="entry name" value="MurB"/>
    <property type="match status" value="1"/>
</dbReference>
<evidence type="ECO:0000256" key="6">
    <source>
        <dbReference type="ARBA" id="ARBA00012518"/>
    </source>
</evidence>
<evidence type="ECO:0000256" key="10">
    <source>
        <dbReference type="ARBA" id="ARBA00022630"/>
    </source>
</evidence>
<dbReference type="NCBIfam" id="NF000755">
    <property type="entry name" value="PRK00046.1"/>
    <property type="match status" value="1"/>
</dbReference>
<dbReference type="InterPro" id="IPR016166">
    <property type="entry name" value="FAD-bd_PCMH"/>
</dbReference>